<dbReference type="RefSeq" id="WP_011243566.1">
    <property type="nucleotide sequence ID" value="NC_006576.1"/>
</dbReference>
<dbReference type="Proteomes" id="UP000001175">
    <property type="component" value="Chromosome"/>
</dbReference>
<organism evidence="2 3">
    <name type="scientific">Synechococcus sp. (strain ATCC 27144 / PCC 6301 / SAUG 1402/1)</name>
    <name type="common">Anacystis nidulans</name>
    <dbReference type="NCBI Taxonomy" id="269084"/>
    <lineage>
        <taxon>Bacteria</taxon>
        <taxon>Bacillati</taxon>
        <taxon>Cyanobacteriota</taxon>
        <taxon>Cyanophyceae</taxon>
        <taxon>Synechococcales</taxon>
        <taxon>Synechococcaceae</taxon>
        <taxon>Synechococcus</taxon>
    </lineage>
</organism>
<feature type="region of interest" description="Disordered" evidence="1">
    <location>
        <begin position="44"/>
        <end position="70"/>
    </location>
</feature>
<evidence type="ECO:0000313" key="3">
    <source>
        <dbReference type="Proteomes" id="UP000001175"/>
    </source>
</evidence>
<reference evidence="2 3" key="1">
    <citation type="journal article" date="2007" name="Photosyn. Res.">
        <title>Complete nucleotide sequence of the freshwater unicellular cyanobacterium Synechococcus elongatus PCC 6301 chromosome: gene content and organization.</title>
        <authorList>
            <person name="Sugita C."/>
            <person name="Ogata K."/>
            <person name="Shikata M."/>
            <person name="Jikuya H."/>
            <person name="Takano J."/>
            <person name="Furumichi M."/>
            <person name="Kanehisa M."/>
            <person name="Omata T."/>
            <person name="Sugiura M."/>
            <person name="Sugita M."/>
        </authorList>
    </citation>
    <scope>NUCLEOTIDE SEQUENCE [LARGE SCALE GENOMIC DNA]</scope>
    <source>
        <strain evidence="3">ATCC 27144 / PCC 6301 / SAUG 1402/1</strain>
    </source>
</reference>
<name>A0A0H3K8X3_SYNP6</name>
<dbReference type="KEGG" id="syc:syc1254_c"/>
<dbReference type="GeneID" id="72429073"/>
<evidence type="ECO:0000256" key="1">
    <source>
        <dbReference type="SAM" id="MobiDB-lite"/>
    </source>
</evidence>
<gene>
    <name evidence="2" type="ordered locus">syc1254_c</name>
</gene>
<evidence type="ECO:0000313" key="2">
    <source>
        <dbReference type="EMBL" id="BAD79444.1"/>
    </source>
</evidence>
<protein>
    <submittedName>
        <fullName evidence="2">Uncharacterized protein</fullName>
    </submittedName>
</protein>
<proteinExistence type="predicted"/>
<feature type="compositionally biased region" description="Low complexity" evidence="1">
    <location>
        <begin position="44"/>
        <end position="54"/>
    </location>
</feature>
<dbReference type="EMBL" id="AP008231">
    <property type="protein sequence ID" value="BAD79444.1"/>
    <property type="molecule type" value="Genomic_DNA"/>
</dbReference>
<accession>A0A0H3K8X3</accession>
<sequence>MVLDKLFGKKEKFFLEIDSSAASTETAAVETAVTPVAAAVETPTAAAGVATPEPAATPAPEPVAEETPAKEIPNVTFAADLSVPTINTGRRLPGPSLDPFVQIASEVVRR</sequence>
<dbReference type="AlphaFoldDB" id="A0A0H3K8X3"/>